<dbReference type="InterPro" id="IPR055011">
    <property type="entry name" value="Tag1_C"/>
</dbReference>
<evidence type="ECO:0000313" key="18">
    <source>
        <dbReference type="EMBL" id="PHH78910.1"/>
    </source>
</evidence>
<dbReference type="PRINTS" id="PR00102">
    <property type="entry name" value="OTCASE"/>
</dbReference>
<dbReference type="SUPFAM" id="SSF53671">
    <property type="entry name" value="Aspartate/ornithine carbamoyltransferase"/>
    <property type="match status" value="1"/>
</dbReference>
<dbReference type="PROSITE" id="PS00097">
    <property type="entry name" value="CARBAMOYLTRANSFERASE"/>
    <property type="match status" value="1"/>
</dbReference>
<feature type="region of interest" description="Disordered" evidence="11">
    <location>
        <begin position="371"/>
        <end position="420"/>
    </location>
</feature>
<dbReference type="GO" id="GO:0000329">
    <property type="term" value="C:fungal-type vacuole membrane"/>
    <property type="evidence" value="ECO:0007669"/>
    <property type="project" value="InterPro"/>
</dbReference>
<accession>A0A2C5ZGJ5</accession>
<dbReference type="AlphaFoldDB" id="A0A2C5ZGJ5"/>
<proteinExistence type="inferred from homology"/>
<keyword evidence="6" id="KW-0055">Arginine biosynthesis</keyword>
<feature type="domain" description="Tag1 C-terminal" evidence="15">
    <location>
        <begin position="817"/>
        <end position="928"/>
    </location>
</feature>
<keyword evidence="12" id="KW-1133">Transmembrane helix</keyword>
<evidence type="ECO:0000256" key="1">
    <source>
        <dbReference type="ARBA" id="ARBA00004975"/>
    </source>
</evidence>
<dbReference type="PANTHER" id="PTHR35895:SF3">
    <property type="entry name" value="PRE-RRNA PROCESSING PROTEIN"/>
    <property type="match status" value="1"/>
</dbReference>
<dbReference type="InterPro" id="IPR006131">
    <property type="entry name" value="Asp_carbamoyltransf_Asp/Orn-bd"/>
</dbReference>
<dbReference type="PANTHER" id="PTHR35895">
    <property type="entry name" value="CHROMOSOME 16, WHOLE GENOME SHOTGUN SEQUENCE"/>
    <property type="match status" value="1"/>
</dbReference>
<comment type="pathway">
    <text evidence="1">Amino-acid biosynthesis; L-arginine biosynthesis; L-arginine from L-ornithine and carbamoyl phosphate: step 1/3.</text>
</comment>
<keyword evidence="12" id="KW-0812">Transmembrane</keyword>
<dbReference type="Proteomes" id="UP000226431">
    <property type="component" value="Unassembled WGS sequence"/>
</dbReference>
<gene>
    <name evidence="18" type="ORF">CDD80_6028</name>
</gene>
<comment type="catalytic activity">
    <reaction evidence="10">
        <text>carbamoyl phosphate + L-ornithine = L-citrulline + phosphate + H(+)</text>
        <dbReference type="Rhea" id="RHEA:19513"/>
        <dbReference type="ChEBI" id="CHEBI:15378"/>
        <dbReference type="ChEBI" id="CHEBI:43474"/>
        <dbReference type="ChEBI" id="CHEBI:46911"/>
        <dbReference type="ChEBI" id="CHEBI:57743"/>
        <dbReference type="ChEBI" id="CHEBI:58228"/>
        <dbReference type="EC" id="2.1.3.3"/>
    </reaction>
</comment>
<dbReference type="GO" id="GO:0004585">
    <property type="term" value="F:ornithine carbamoyltransferase activity"/>
    <property type="evidence" value="ECO:0007669"/>
    <property type="project" value="UniProtKB-EC"/>
</dbReference>
<protein>
    <recommendedName>
        <fullName evidence="5">Ornithine carbamoyltransferase, mitochondrial</fullName>
        <ecNumber evidence="4">2.1.3.3</ecNumber>
    </recommendedName>
    <alternativeName>
        <fullName evidence="9">Ornithine transcarbamylase</fullName>
    </alternativeName>
</protein>
<keyword evidence="7" id="KW-0028">Amino-acid biosynthesis</keyword>
<evidence type="ECO:0000259" key="15">
    <source>
        <dbReference type="Pfam" id="PF22786"/>
    </source>
</evidence>
<evidence type="ECO:0000256" key="6">
    <source>
        <dbReference type="ARBA" id="ARBA00022571"/>
    </source>
</evidence>
<feature type="domain" description="Tag1-like fifth Ig-like" evidence="17">
    <location>
        <begin position="1079"/>
        <end position="1190"/>
    </location>
</feature>
<evidence type="ECO:0000256" key="3">
    <source>
        <dbReference type="ARBA" id="ARBA00011233"/>
    </source>
</evidence>
<keyword evidence="12" id="KW-0472">Membrane</keyword>
<dbReference type="FunFam" id="3.40.50.1370:FF:000009">
    <property type="entry name" value="Ornithine carbamoyltransferase, mitochondrial"/>
    <property type="match status" value="1"/>
</dbReference>
<dbReference type="InterPro" id="IPR006132">
    <property type="entry name" value="Asp/Orn_carbamoyltranf_P-bd"/>
</dbReference>
<evidence type="ECO:0000259" key="13">
    <source>
        <dbReference type="Pfam" id="PF00185"/>
    </source>
</evidence>
<dbReference type="InterPro" id="IPR006130">
    <property type="entry name" value="Asp/Orn_carbamoylTrfase"/>
</dbReference>
<evidence type="ECO:0000256" key="5">
    <source>
        <dbReference type="ARBA" id="ARBA00021536"/>
    </source>
</evidence>
<name>A0A2C5ZGJ5_9HYPO</name>
<dbReference type="Pfam" id="PF26150">
    <property type="entry name" value="LEA-2_4"/>
    <property type="match status" value="1"/>
</dbReference>
<evidence type="ECO:0000256" key="2">
    <source>
        <dbReference type="ARBA" id="ARBA00007805"/>
    </source>
</evidence>
<feature type="domain" description="Aspartate/ornithine carbamoyltransferase carbamoyl-P binding" evidence="14">
    <location>
        <begin position="28"/>
        <end position="172"/>
    </location>
</feature>
<evidence type="ECO:0000256" key="4">
    <source>
        <dbReference type="ARBA" id="ARBA00013007"/>
    </source>
</evidence>
<dbReference type="OrthoDB" id="5596576at2759"/>
<dbReference type="InterPro" id="IPR036901">
    <property type="entry name" value="Asp/Orn_carbamoylTrfase_sf"/>
</dbReference>
<feature type="domain" description="Tag1-like fourth Ig-like" evidence="16">
    <location>
        <begin position="939"/>
        <end position="1054"/>
    </location>
</feature>
<dbReference type="EMBL" id="NJES01000063">
    <property type="protein sequence ID" value="PHH78910.1"/>
    <property type="molecule type" value="Genomic_DNA"/>
</dbReference>
<dbReference type="InterPro" id="IPR046368">
    <property type="entry name" value="Tag1"/>
</dbReference>
<dbReference type="Pfam" id="PF26153">
    <property type="entry name" value="LEA-2L_5"/>
    <property type="match status" value="1"/>
</dbReference>
<dbReference type="FunFam" id="3.40.50.1370:FF:000017">
    <property type="entry name" value="Ornithine carbamoyltransferase"/>
    <property type="match status" value="1"/>
</dbReference>
<dbReference type="Pfam" id="PF26174">
    <property type="entry name" value="LEA-2_1"/>
    <property type="match status" value="1"/>
</dbReference>
<evidence type="ECO:0000256" key="11">
    <source>
        <dbReference type="SAM" id="MobiDB-lite"/>
    </source>
</evidence>
<comment type="caution">
    <text evidence="18">The sequence shown here is derived from an EMBL/GenBank/DDBJ whole genome shotgun (WGS) entry which is preliminary data.</text>
</comment>
<keyword evidence="8" id="KW-0808">Transferase</keyword>
<evidence type="ECO:0000313" key="19">
    <source>
        <dbReference type="Proteomes" id="UP000226431"/>
    </source>
</evidence>
<feature type="domain" description="Aspartate/ornithine carbamoyltransferase Asp/Orn-binding" evidence="13">
    <location>
        <begin position="187"/>
        <end position="338"/>
    </location>
</feature>
<feature type="transmembrane region" description="Helical" evidence="12">
    <location>
        <begin position="429"/>
        <end position="448"/>
    </location>
</feature>
<evidence type="ECO:0000259" key="17">
    <source>
        <dbReference type="Pfam" id="PF26153"/>
    </source>
</evidence>
<evidence type="ECO:0000256" key="12">
    <source>
        <dbReference type="SAM" id="Phobius"/>
    </source>
</evidence>
<dbReference type="GO" id="GO:0006526">
    <property type="term" value="P:L-arginine biosynthetic process"/>
    <property type="evidence" value="ECO:0007669"/>
    <property type="project" value="UniProtKB-KW"/>
</dbReference>
<evidence type="ECO:0000259" key="14">
    <source>
        <dbReference type="Pfam" id="PF02729"/>
    </source>
</evidence>
<comment type="subunit">
    <text evidence="3">Homotrimer.</text>
</comment>
<comment type="similarity">
    <text evidence="2">Belongs to the aspartate/ornithine carbamoyltransferase superfamily. OTCase family.</text>
</comment>
<evidence type="ECO:0000256" key="9">
    <source>
        <dbReference type="ARBA" id="ARBA00033269"/>
    </source>
</evidence>
<dbReference type="InterPro" id="IPR059066">
    <property type="entry name" value="Ig_Tag1-like_5th"/>
</dbReference>
<evidence type="ECO:0000259" key="16">
    <source>
        <dbReference type="Pfam" id="PF26150"/>
    </source>
</evidence>
<dbReference type="NCBIfam" id="TIGR00658">
    <property type="entry name" value="orni_carb_tr"/>
    <property type="match status" value="1"/>
</dbReference>
<dbReference type="STRING" id="2004952.A0A2C5ZGJ5"/>
<sequence>MRTSASRAARCAAQRLQTRAYSQATRPRHLLSISDLSAGSLSSLVRNAASRKEAVKAGRTPPAFAQALAGKAVAMMFSKRSTRTRVSTEAAVAMMGGHAMFLGKDDIQLGVNESLYDTSVVISSMTSCMVARVGPHSDVVNLAKDSSVPVINALSDDFHPLQTIADFLTMYETLASARSSGPGLGLEGLKLAWIGDSNNVLFDLATGCIKLGVDIAVASPKGYSIPQPMKELILSAADGVKSPGRLSETTAPEEAVKDAEVLVTDTWVSMGQESEMKKRLDAFSGYQITNELAKRGGAKEGWKFMHCLPRHQEEVDDEVFYGPRSLVFPEAENRLWAAAYTLTPQSLQIDQAIQGLSKTYRTASCRQDLSFIMPESEPTSPVPRDDEADAPSESTPLLSQNDDSQNDPSSEPAKESADESKNRWRWPSIIAIIVLALLTLVVIGLGFVTPPAVREYVEKAAVLEPTSLSIENLTADGVRARIQANFHLDSSRVSDDGARRIGRFVTGAVRRLEADVSPVALRLPGFDNALLGTAVVPALSIDLVEGHHNRFDFVTDVNPGDSDVVRRIVNQWLAGELKQLKITGATELRLNSGIFPLGTHQVAESVVLQAKDAPSMPEYNISRLVVYDEPVGHHGKMVLAANASVSLYNEYLIGFDIPPVGLDVLVPNCNASESNIQVATILADTIHVRPESDVVVDAHATVSKIPESLTRACPDTKLSPLDSLMGRFLHGENAHVFVRGKVPAGSDLPDWAGSILESVVIPLPLGGHSFGNLLRNFSFSDVHFKLPSPFADPDDDSGKPRVSGTVQVLAALPAKLDVDLAVDSLRANGDLFYHGDKFGQLRLDKWQNANSTMGSEDGQQTIAIVSRVADAPIDILDGQVFGEIMQKLLFGDDDIVLDVKAAVDISVATVLGKLVLRSIPAEGKIPVKRPPGDIFGAMKPQIEDVKIMNTSETGVSLRASANLTNATPYTADIPFLSVHIMKEGHQVGEAIIKDVALRAGHNSGLSGYATWDPQTLGGESAREAGRRLLSDYLSGKKTSVELQAHRGSIPTAPALGEALSRLNLTLRTPRLKLPDDEEDEHTTGFLRAATFHVIRSTASFTLASPLQHDSVRILHVDATALYNHSEPLGRIVHDEPFDVAPGLSESPRLPVQWSGGRVGFDKLKKMLGGSLKLDAVANVTVALGEWTEEVEYRGRGIGAKVALFMEDG</sequence>
<dbReference type="Pfam" id="PF00185">
    <property type="entry name" value="OTCace"/>
    <property type="match status" value="1"/>
</dbReference>
<dbReference type="Pfam" id="PF22786">
    <property type="entry name" value="Tag1_C"/>
    <property type="match status" value="1"/>
</dbReference>
<evidence type="ECO:0000256" key="10">
    <source>
        <dbReference type="ARBA" id="ARBA00048772"/>
    </source>
</evidence>
<reference evidence="18 19" key="1">
    <citation type="submission" date="2017-06" db="EMBL/GenBank/DDBJ databases">
        <title>Ant-infecting Ophiocordyceps genomes reveal a high diversity of potential behavioral manipulation genes and a possible major role for enterotoxins.</title>
        <authorList>
            <person name="De Bekker C."/>
            <person name="Evans H.C."/>
            <person name="Brachmann A."/>
            <person name="Hughes D.P."/>
        </authorList>
    </citation>
    <scope>NUCLEOTIDE SEQUENCE [LARGE SCALE GENOMIC DNA]</scope>
    <source>
        <strain evidence="18 19">Map16</strain>
    </source>
</reference>
<evidence type="ECO:0000256" key="7">
    <source>
        <dbReference type="ARBA" id="ARBA00022605"/>
    </source>
</evidence>
<keyword evidence="19" id="KW-1185">Reference proteome</keyword>
<evidence type="ECO:0000256" key="8">
    <source>
        <dbReference type="ARBA" id="ARBA00022679"/>
    </source>
</evidence>
<dbReference type="Pfam" id="PF02729">
    <property type="entry name" value="OTCace_N"/>
    <property type="match status" value="1"/>
</dbReference>
<dbReference type="Gene3D" id="3.40.50.1370">
    <property type="entry name" value="Aspartate/ornithine carbamoyltransferase"/>
    <property type="match status" value="2"/>
</dbReference>
<feature type="compositionally biased region" description="Low complexity" evidence="11">
    <location>
        <begin position="399"/>
        <end position="410"/>
    </location>
</feature>
<dbReference type="EC" id="2.1.3.3" evidence="4"/>
<dbReference type="PRINTS" id="PR00100">
    <property type="entry name" value="AOTCASE"/>
</dbReference>
<dbReference type="InterPro" id="IPR002292">
    <property type="entry name" value="Orn/put_carbamltrans"/>
</dbReference>
<dbReference type="InterPro" id="IPR059065">
    <property type="entry name" value="Ig_Tag1-like_4th"/>
</dbReference>
<dbReference type="GO" id="GO:0016597">
    <property type="term" value="F:amino acid binding"/>
    <property type="evidence" value="ECO:0007669"/>
    <property type="project" value="InterPro"/>
</dbReference>
<organism evidence="18 19">
    <name type="scientific">Ophiocordyceps camponoti-rufipedis</name>
    <dbReference type="NCBI Taxonomy" id="2004952"/>
    <lineage>
        <taxon>Eukaryota</taxon>
        <taxon>Fungi</taxon>
        <taxon>Dikarya</taxon>
        <taxon>Ascomycota</taxon>
        <taxon>Pezizomycotina</taxon>
        <taxon>Sordariomycetes</taxon>
        <taxon>Hypocreomycetidae</taxon>
        <taxon>Hypocreales</taxon>
        <taxon>Ophiocordycipitaceae</taxon>
        <taxon>Ophiocordyceps</taxon>
    </lineage>
</organism>